<feature type="domain" description="N-acetyltransferase" evidence="3">
    <location>
        <begin position="5"/>
        <end position="159"/>
    </location>
</feature>
<dbReference type="PANTHER" id="PTHR43072">
    <property type="entry name" value="N-ACETYLTRANSFERASE"/>
    <property type="match status" value="1"/>
</dbReference>
<keyword evidence="1 4" id="KW-0808">Transferase</keyword>
<dbReference type="InterPro" id="IPR000182">
    <property type="entry name" value="GNAT_dom"/>
</dbReference>
<dbReference type="InterPro" id="IPR016181">
    <property type="entry name" value="Acyl_CoA_acyltransferase"/>
</dbReference>
<dbReference type="PROSITE" id="PS51186">
    <property type="entry name" value="GNAT"/>
    <property type="match status" value="1"/>
</dbReference>
<proteinExistence type="predicted"/>
<reference evidence="4 5" key="1">
    <citation type="submission" date="2016-10" db="EMBL/GenBank/DDBJ databases">
        <authorList>
            <person name="Varghese N."/>
            <person name="Submissions S."/>
        </authorList>
    </citation>
    <scope>NUCLEOTIDE SEQUENCE [LARGE SCALE GENOMIC DNA]</scope>
    <source>
        <strain evidence="4 5">UNC380MFSha3.1</strain>
    </source>
</reference>
<protein>
    <submittedName>
        <fullName evidence="4">Phosphinothricin acetyltransferase</fullName>
    </submittedName>
</protein>
<dbReference type="EMBL" id="FOQZ01000003">
    <property type="protein sequence ID" value="SFI58621.1"/>
    <property type="molecule type" value="Genomic_DNA"/>
</dbReference>
<dbReference type="GO" id="GO:0016747">
    <property type="term" value="F:acyltransferase activity, transferring groups other than amino-acyl groups"/>
    <property type="evidence" value="ECO:0007669"/>
    <property type="project" value="InterPro"/>
</dbReference>
<dbReference type="PANTHER" id="PTHR43072:SF23">
    <property type="entry name" value="UPF0039 PROTEIN C11D3.02C"/>
    <property type="match status" value="1"/>
</dbReference>
<organism evidence="4 5">
    <name type="scientific">Microbacterium saccharophilum</name>
    <dbReference type="NCBI Taxonomy" id="1213358"/>
    <lineage>
        <taxon>Bacteria</taxon>
        <taxon>Bacillati</taxon>
        <taxon>Actinomycetota</taxon>
        <taxon>Actinomycetes</taxon>
        <taxon>Micrococcales</taxon>
        <taxon>Microbacteriaceae</taxon>
        <taxon>Microbacterium</taxon>
    </lineage>
</organism>
<keyword evidence="2" id="KW-0012">Acyltransferase</keyword>
<evidence type="ECO:0000313" key="4">
    <source>
        <dbReference type="EMBL" id="SFI58621.1"/>
    </source>
</evidence>
<sequence>MLLVTRVRAMAAADWPAVERIYRQGIEEGEATFEVATPSWEAFAAGRPAGLRLVAEDDVGDVVGWAAASPVSARPAYRGVVEHSVYVDRRARGTGIGRLLLSALLEAADAEGIWTVQSSIFPENAASLRLHEAAGFRVIGRRERIAKSATGDRAGQWRDTLLVERRSTTAGLDGTRI</sequence>
<gene>
    <name evidence="4" type="ORF">SAMN04487751_2253</name>
</gene>
<dbReference type="Gene3D" id="3.40.630.30">
    <property type="match status" value="1"/>
</dbReference>
<dbReference type="AlphaFoldDB" id="A0A7Z7CYD0"/>
<evidence type="ECO:0000256" key="1">
    <source>
        <dbReference type="ARBA" id="ARBA00022679"/>
    </source>
</evidence>
<comment type="caution">
    <text evidence="4">The sequence shown here is derived from an EMBL/GenBank/DDBJ whole genome shotgun (WGS) entry which is preliminary data.</text>
</comment>
<dbReference type="Proteomes" id="UP000198702">
    <property type="component" value="Unassembled WGS sequence"/>
</dbReference>
<evidence type="ECO:0000259" key="3">
    <source>
        <dbReference type="PROSITE" id="PS51186"/>
    </source>
</evidence>
<accession>A0A7Z7CYD0</accession>
<dbReference type="SUPFAM" id="SSF55729">
    <property type="entry name" value="Acyl-CoA N-acyltransferases (Nat)"/>
    <property type="match status" value="1"/>
</dbReference>
<evidence type="ECO:0000313" key="5">
    <source>
        <dbReference type="Proteomes" id="UP000198702"/>
    </source>
</evidence>
<evidence type="ECO:0000256" key="2">
    <source>
        <dbReference type="ARBA" id="ARBA00023315"/>
    </source>
</evidence>
<dbReference type="Pfam" id="PF00583">
    <property type="entry name" value="Acetyltransf_1"/>
    <property type="match status" value="1"/>
</dbReference>
<name>A0A7Z7CYD0_9MICO</name>